<name>A0ABU4LG18_9ACTN</name>
<evidence type="ECO:0000313" key="1">
    <source>
        <dbReference type="EMBL" id="MDX2914553.1"/>
    </source>
</evidence>
<organism evidence="1 2">
    <name type="scientific">Streptomyces griseiscabiei</name>
    <dbReference type="NCBI Taxonomy" id="2993540"/>
    <lineage>
        <taxon>Bacteria</taxon>
        <taxon>Bacillati</taxon>
        <taxon>Actinomycetota</taxon>
        <taxon>Actinomycetes</taxon>
        <taxon>Kitasatosporales</taxon>
        <taxon>Streptomycetaceae</taxon>
        <taxon>Streptomyces</taxon>
    </lineage>
</organism>
<reference evidence="1 2" key="1">
    <citation type="journal article" date="2023" name="Microb. Genom.">
        <title>Mesoterricola silvestris gen. nov., sp. nov., Mesoterricola sediminis sp. nov., Geothrix oryzae sp. nov., Geothrix edaphica sp. nov., Geothrix rubra sp. nov., and Geothrix limicola sp. nov., six novel members of Acidobacteriota isolated from soils.</title>
        <authorList>
            <person name="Weisberg A.J."/>
            <person name="Pearce E."/>
            <person name="Kramer C.G."/>
            <person name="Chang J.H."/>
            <person name="Clarke C.R."/>
        </authorList>
    </citation>
    <scope>NUCLEOTIDE SEQUENCE [LARGE SCALE GENOMIC DNA]</scope>
    <source>
        <strain evidence="1 2">NRRL_B-2795</strain>
    </source>
</reference>
<protein>
    <submittedName>
        <fullName evidence="1">Uncharacterized protein</fullName>
    </submittedName>
</protein>
<keyword evidence="2" id="KW-1185">Reference proteome</keyword>
<accession>A0ABU4LG18</accession>
<dbReference type="EMBL" id="JARAVY010000021">
    <property type="protein sequence ID" value="MDX2914553.1"/>
    <property type="molecule type" value="Genomic_DNA"/>
</dbReference>
<gene>
    <name evidence="1" type="ORF">PV517_38510</name>
</gene>
<proteinExistence type="predicted"/>
<dbReference type="Proteomes" id="UP001271723">
    <property type="component" value="Unassembled WGS sequence"/>
</dbReference>
<dbReference type="RefSeq" id="WP_143673192.1">
    <property type="nucleotide sequence ID" value="NZ_JAGJBZ010000001.1"/>
</dbReference>
<sequence length="119" mass="13405">MNDIQLTHVFNLGFPFGMTKDVRTHVIGVLESRPHKALFLTELKARLPEVGSAEVARVVAELDNHLLLVTERHFPDAHLTGDLRIVALIDPGDQDAARRSAEVVWSQWVREILSHHRCG</sequence>
<comment type="caution">
    <text evidence="1">The sequence shown here is derived from an EMBL/GenBank/DDBJ whole genome shotgun (WGS) entry which is preliminary data.</text>
</comment>
<evidence type="ECO:0000313" key="2">
    <source>
        <dbReference type="Proteomes" id="UP001271723"/>
    </source>
</evidence>